<dbReference type="VEuPathDB" id="TriTrypDB:TvY486_1109440"/>
<protein>
    <submittedName>
        <fullName evidence="1">Uncharacterized protein</fullName>
    </submittedName>
</protein>
<proteinExistence type="predicted"/>
<gene>
    <name evidence="1" type="ORF">TVY486_1109440</name>
</gene>
<dbReference type="AlphaFoldDB" id="G0UCA9"/>
<dbReference type="EMBL" id="HE573027">
    <property type="protein sequence ID" value="CCC53460.1"/>
    <property type="molecule type" value="Genomic_DNA"/>
</dbReference>
<dbReference type="OMA" id="HPHLRAY"/>
<evidence type="ECO:0000313" key="1">
    <source>
        <dbReference type="EMBL" id="CCC53460.1"/>
    </source>
</evidence>
<organism evidence="1">
    <name type="scientific">Trypanosoma vivax (strain Y486)</name>
    <dbReference type="NCBI Taxonomy" id="1055687"/>
    <lineage>
        <taxon>Eukaryota</taxon>
        <taxon>Discoba</taxon>
        <taxon>Euglenozoa</taxon>
        <taxon>Kinetoplastea</taxon>
        <taxon>Metakinetoplastina</taxon>
        <taxon>Trypanosomatida</taxon>
        <taxon>Trypanosomatidae</taxon>
        <taxon>Trypanosoma</taxon>
        <taxon>Duttonella</taxon>
    </lineage>
</organism>
<reference evidence="1" key="1">
    <citation type="journal article" date="2012" name="Proc. Natl. Acad. Sci. U.S.A.">
        <title>Antigenic diversity is generated by distinct evolutionary mechanisms in African trypanosome species.</title>
        <authorList>
            <person name="Jackson A.P."/>
            <person name="Berry A."/>
            <person name="Aslett M."/>
            <person name="Allison H.C."/>
            <person name="Burton P."/>
            <person name="Vavrova-Anderson J."/>
            <person name="Brown R."/>
            <person name="Browne H."/>
            <person name="Corton N."/>
            <person name="Hauser H."/>
            <person name="Gamble J."/>
            <person name="Gilderthorp R."/>
            <person name="Marcello L."/>
            <person name="McQuillan J."/>
            <person name="Otto T.D."/>
            <person name="Quail M.A."/>
            <person name="Sanders M.J."/>
            <person name="van Tonder A."/>
            <person name="Ginger M.L."/>
            <person name="Field M.C."/>
            <person name="Barry J.D."/>
            <person name="Hertz-Fowler C."/>
            <person name="Berriman M."/>
        </authorList>
    </citation>
    <scope>NUCLEOTIDE SEQUENCE</scope>
    <source>
        <strain evidence="1">Y486</strain>
    </source>
</reference>
<accession>G0UCA9</accession>
<name>G0UCA9_TRYVY</name>
<sequence>MNLRLPLCTVLQSPVTPRHCVPHRTLHLSCSSPFVRYLCSNDTRLPQHPLLAVHPQPAEAYESYVGEDDWLPKEGGEEVDEACGVASSLCFDNEVQWVIDAIRDLDGDASGVVLCGSRVVADDCGWAVSSRTPALRTPREVFIVMRNSSKFMRDVYFQLREVGDADAGGKGGVMVTLAKALCECAANEFRVFIPYRLRVSAGAPQLPMWEGLAFAGVSQRATDVCFPSLMAWDSDTHATNYDVLMQHVQRAQLLERSLEVDEPLRSALLTYVTTGADKSVRCESESNRSCNDVVILAVDVLFESASLPIHIVSAKVRCFRHDGIRDPSCAAPFVLCEGDECDDSAANDDTSVVHSEESDMDGALEDDVGFFRLFSDIHNWNRHVELCCVGDGAAASARGDGDGKGTRKSRGRRFFVIASERGDLKQTRESLTKRGLPLEFLRPELLSGHRDFASYEWKEKLLKCITEAQVLEKLA</sequence>